<dbReference type="AlphaFoldDB" id="A0A5B7IYD6"/>
<sequence length="90" mass="10196">MKGTLPKWIDEERTSSVLLLKQTFPSLYESLKLDDLSIWSGFARSSHCEMDIPVQLGQKTSVFQQLLIIQAIRPDRLQSAMINFASRALG</sequence>
<organism evidence="1 2">
    <name type="scientific">Portunus trituberculatus</name>
    <name type="common">Swimming crab</name>
    <name type="synonym">Neptunus trituberculatus</name>
    <dbReference type="NCBI Taxonomy" id="210409"/>
    <lineage>
        <taxon>Eukaryota</taxon>
        <taxon>Metazoa</taxon>
        <taxon>Ecdysozoa</taxon>
        <taxon>Arthropoda</taxon>
        <taxon>Crustacea</taxon>
        <taxon>Multicrustacea</taxon>
        <taxon>Malacostraca</taxon>
        <taxon>Eumalacostraca</taxon>
        <taxon>Eucarida</taxon>
        <taxon>Decapoda</taxon>
        <taxon>Pleocyemata</taxon>
        <taxon>Brachyura</taxon>
        <taxon>Eubrachyura</taxon>
        <taxon>Portunoidea</taxon>
        <taxon>Portunidae</taxon>
        <taxon>Portuninae</taxon>
        <taxon>Portunus</taxon>
    </lineage>
</organism>
<evidence type="ECO:0000313" key="1">
    <source>
        <dbReference type="EMBL" id="MPC87535.1"/>
    </source>
</evidence>
<protein>
    <submittedName>
        <fullName evidence="1">Cytoplasmic dynein 2 heavy chain 1</fullName>
    </submittedName>
</protein>
<dbReference type="OrthoDB" id="447173at2759"/>
<name>A0A5B7IYD6_PORTR</name>
<dbReference type="EMBL" id="VSRR010074805">
    <property type="protein sequence ID" value="MPC87535.1"/>
    <property type="molecule type" value="Genomic_DNA"/>
</dbReference>
<dbReference type="Proteomes" id="UP000324222">
    <property type="component" value="Unassembled WGS sequence"/>
</dbReference>
<accession>A0A5B7IYD6</accession>
<comment type="caution">
    <text evidence="1">The sequence shown here is derived from an EMBL/GenBank/DDBJ whole genome shotgun (WGS) entry which is preliminary data.</text>
</comment>
<evidence type="ECO:0000313" key="2">
    <source>
        <dbReference type="Proteomes" id="UP000324222"/>
    </source>
</evidence>
<proteinExistence type="predicted"/>
<gene>
    <name evidence="1" type="primary">DYH1B_6</name>
    <name evidence="1" type="ORF">E2C01_082400</name>
</gene>
<keyword evidence="2" id="KW-1185">Reference proteome</keyword>
<reference evidence="1 2" key="1">
    <citation type="submission" date="2019-05" db="EMBL/GenBank/DDBJ databases">
        <title>Another draft genome of Portunus trituberculatus and its Hox gene families provides insights of decapod evolution.</title>
        <authorList>
            <person name="Jeong J.-H."/>
            <person name="Song I."/>
            <person name="Kim S."/>
            <person name="Choi T."/>
            <person name="Kim D."/>
            <person name="Ryu S."/>
            <person name="Kim W."/>
        </authorList>
    </citation>
    <scope>NUCLEOTIDE SEQUENCE [LARGE SCALE GENOMIC DNA]</scope>
    <source>
        <tissue evidence="1">Muscle</tissue>
    </source>
</reference>